<name>A0A1H9EV75_9RHOB</name>
<proteinExistence type="predicted"/>
<gene>
    <name evidence="1" type="ORF">SAMN04488092_105170</name>
</gene>
<dbReference type="Pfam" id="PF20044">
    <property type="entry name" value="DUF6446"/>
    <property type="match status" value="1"/>
</dbReference>
<dbReference type="Proteomes" id="UP000198634">
    <property type="component" value="Unassembled WGS sequence"/>
</dbReference>
<dbReference type="EMBL" id="FOEP01000005">
    <property type="protein sequence ID" value="SEQ29143.1"/>
    <property type="molecule type" value="Genomic_DNA"/>
</dbReference>
<sequence>MMGKILAGVIVIAALVAGVSMYYLQVYAYYDEIVATGVDDVQMTALSSGLPEPIVYEDFKAIDSESSPIRYRACFTTPHSQAMLSETFQSYDQAEPLIAPGWFDCFDAKAIGAALESGQALAFMGTPDIHYGIDRIVAVLPDGRGFVWHQINRCGKVVFDGQPAPADCPPAPEGY</sequence>
<evidence type="ECO:0008006" key="3">
    <source>
        <dbReference type="Google" id="ProtNLM"/>
    </source>
</evidence>
<dbReference type="STRING" id="657014.SAMN04488092_105170"/>
<dbReference type="InterPro" id="IPR045616">
    <property type="entry name" value="DUF6446"/>
</dbReference>
<accession>A0A1H9EV75</accession>
<protein>
    <recommendedName>
        <fullName evidence="3">Histidine kinase</fullName>
    </recommendedName>
</protein>
<keyword evidence="2" id="KW-1185">Reference proteome</keyword>
<reference evidence="1 2" key="1">
    <citation type="submission" date="2016-10" db="EMBL/GenBank/DDBJ databases">
        <authorList>
            <person name="de Groot N.N."/>
        </authorList>
    </citation>
    <scope>NUCLEOTIDE SEQUENCE [LARGE SCALE GENOMIC DNA]</scope>
    <source>
        <strain evidence="1 2">DSM 22007</strain>
    </source>
</reference>
<dbReference type="AlphaFoldDB" id="A0A1H9EV75"/>
<evidence type="ECO:0000313" key="1">
    <source>
        <dbReference type="EMBL" id="SEQ29143.1"/>
    </source>
</evidence>
<evidence type="ECO:0000313" key="2">
    <source>
        <dbReference type="Proteomes" id="UP000198634"/>
    </source>
</evidence>
<organism evidence="1 2">
    <name type="scientific">Thalassovita taeanensis</name>
    <dbReference type="NCBI Taxonomy" id="657014"/>
    <lineage>
        <taxon>Bacteria</taxon>
        <taxon>Pseudomonadati</taxon>
        <taxon>Pseudomonadota</taxon>
        <taxon>Alphaproteobacteria</taxon>
        <taxon>Rhodobacterales</taxon>
        <taxon>Roseobacteraceae</taxon>
        <taxon>Thalassovita</taxon>
    </lineage>
</organism>